<comment type="caution">
    <text evidence="2">The sequence shown here is derived from an EMBL/GenBank/DDBJ whole genome shotgun (WGS) entry which is preliminary data.</text>
</comment>
<feature type="region of interest" description="Disordered" evidence="1">
    <location>
        <begin position="1"/>
        <end position="35"/>
    </location>
</feature>
<dbReference type="EMBL" id="JAGKQM010000003">
    <property type="protein sequence ID" value="KAH0936362.1"/>
    <property type="molecule type" value="Genomic_DNA"/>
</dbReference>
<organism evidence="2 3">
    <name type="scientific">Brassica napus</name>
    <name type="common">Rape</name>
    <dbReference type="NCBI Taxonomy" id="3708"/>
    <lineage>
        <taxon>Eukaryota</taxon>
        <taxon>Viridiplantae</taxon>
        <taxon>Streptophyta</taxon>
        <taxon>Embryophyta</taxon>
        <taxon>Tracheophyta</taxon>
        <taxon>Spermatophyta</taxon>
        <taxon>Magnoliopsida</taxon>
        <taxon>eudicotyledons</taxon>
        <taxon>Gunneridae</taxon>
        <taxon>Pentapetalae</taxon>
        <taxon>rosids</taxon>
        <taxon>malvids</taxon>
        <taxon>Brassicales</taxon>
        <taxon>Brassicaceae</taxon>
        <taxon>Brassiceae</taxon>
        <taxon>Brassica</taxon>
    </lineage>
</organism>
<feature type="region of interest" description="Disordered" evidence="1">
    <location>
        <begin position="305"/>
        <end position="339"/>
    </location>
</feature>
<evidence type="ECO:0000313" key="2">
    <source>
        <dbReference type="EMBL" id="KAH0936362.1"/>
    </source>
</evidence>
<evidence type="ECO:0000313" key="3">
    <source>
        <dbReference type="Proteomes" id="UP000824890"/>
    </source>
</evidence>
<protein>
    <submittedName>
        <fullName evidence="2">Uncharacterized protein</fullName>
    </submittedName>
</protein>
<dbReference type="Proteomes" id="UP000824890">
    <property type="component" value="Unassembled WGS sequence"/>
</dbReference>
<sequence>MSKSSAPSNPSTVNKARSKRKMDSSVSHSDSSSDLCEESDFNLMAPLPLTYALEAPILIGTASSVVDNDLTEWRKRYSLGSHVVLRAPTFEEMASSCILGEITSTRLSLIPASGGYSQRSFLFEISSSQLNPPAWRILLAIQNLGDLEYLSFGLNKVLFAYHLAPLNRGEGRFHLRPRSSFPLVEELPKNDWKGPVFNKTWAEKYAFMALSGSTYLWNIIGGSHSAPAEGESTVLRARQLPLDRCQVTFLVSETALLCSSLWRNMSGNIVNHPFAAYQEAAKVMSAKKGSTSRTTSGDEVVIMGSRRTTRVKVEPSSSSQGKKSKGGGVTTRSAHQSAGAAHSAGGLSAALANLNSKVFPQDGVVLPAGDPSEAIQVLQGGLSRLLLSFIT</sequence>
<gene>
    <name evidence="2" type="ORF">HID58_013479</name>
</gene>
<accession>A0ABQ8E419</accession>
<name>A0ABQ8E419_BRANA</name>
<proteinExistence type="predicted"/>
<reference evidence="2 3" key="1">
    <citation type="submission" date="2021-05" db="EMBL/GenBank/DDBJ databases">
        <title>Genome Assembly of Synthetic Allotetraploid Brassica napus Reveals Homoeologous Exchanges between Subgenomes.</title>
        <authorList>
            <person name="Davis J.T."/>
        </authorList>
    </citation>
    <scope>NUCLEOTIDE SEQUENCE [LARGE SCALE GENOMIC DNA]</scope>
    <source>
        <strain evidence="3">cv. Da-Ae</strain>
        <tissue evidence="2">Seedling</tissue>
    </source>
</reference>
<feature type="compositionally biased region" description="Low complexity" evidence="1">
    <location>
        <begin position="24"/>
        <end position="34"/>
    </location>
</feature>
<feature type="compositionally biased region" description="Polar residues" evidence="1">
    <location>
        <begin position="1"/>
        <end position="15"/>
    </location>
</feature>
<evidence type="ECO:0000256" key="1">
    <source>
        <dbReference type="SAM" id="MobiDB-lite"/>
    </source>
</evidence>
<keyword evidence="3" id="KW-1185">Reference proteome</keyword>